<reference evidence="1" key="1">
    <citation type="submission" date="2018-06" db="EMBL/GenBank/DDBJ databases">
        <authorList>
            <person name="Zhirakovskaya E."/>
        </authorList>
    </citation>
    <scope>NUCLEOTIDE SEQUENCE</scope>
</reference>
<evidence type="ECO:0000313" key="1">
    <source>
        <dbReference type="EMBL" id="VAX02351.1"/>
    </source>
</evidence>
<sequence length="31" mass="3571">VIVLFLAGINIIKRKQLLRAKIRADRTDKHA</sequence>
<accession>A0A3B1AKW9</accession>
<dbReference type="EMBL" id="UOFU01000264">
    <property type="protein sequence ID" value="VAX02351.1"/>
    <property type="molecule type" value="Genomic_DNA"/>
</dbReference>
<feature type="non-terminal residue" evidence="1">
    <location>
        <position position="1"/>
    </location>
</feature>
<dbReference type="AlphaFoldDB" id="A0A3B1AKW9"/>
<organism evidence="1">
    <name type="scientific">hydrothermal vent metagenome</name>
    <dbReference type="NCBI Taxonomy" id="652676"/>
    <lineage>
        <taxon>unclassified sequences</taxon>
        <taxon>metagenomes</taxon>
        <taxon>ecological metagenomes</taxon>
    </lineage>
</organism>
<protein>
    <submittedName>
        <fullName evidence="1">Uncharacterized protein</fullName>
    </submittedName>
</protein>
<proteinExistence type="predicted"/>
<gene>
    <name evidence="1" type="ORF">MNBD_GAMMA20-2353</name>
</gene>
<name>A0A3B1AKW9_9ZZZZ</name>